<reference evidence="2" key="1">
    <citation type="journal article" date="2016" name="Genome Announc.">
        <title>Draft Genome Sequences of Five Rapidly Growing Mycobacterium Species, M. thermoresistibile, M. fortuitum subsp. acetamidolyticum, M. canariasense, M. brisbanense, and M. novocastrense.</title>
        <authorList>
            <person name="Katahira K."/>
            <person name="Ogura Y."/>
            <person name="Gotoh Y."/>
            <person name="Hayashi T."/>
        </authorList>
    </citation>
    <scope>NUCLEOTIDE SEQUENCE [LARGE SCALE GENOMIC DNA]</scope>
    <source>
        <strain evidence="2">JCM15654</strain>
    </source>
</reference>
<keyword evidence="1" id="KW-0418">Kinase</keyword>
<organism evidence="1 2">
    <name type="scientific">Mycolicibacterium brisbanense</name>
    <dbReference type="NCBI Taxonomy" id="146020"/>
    <lineage>
        <taxon>Bacteria</taxon>
        <taxon>Bacillati</taxon>
        <taxon>Actinomycetota</taxon>
        <taxon>Actinomycetes</taxon>
        <taxon>Mycobacteriales</taxon>
        <taxon>Mycobacteriaceae</taxon>
        <taxon>Mycolicibacterium</taxon>
    </lineage>
</organism>
<name>A0A117I4Z8_9MYCO</name>
<dbReference type="AlphaFoldDB" id="A0A117I4Z8"/>
<comment type="caution">
    <text evidence="1">The sequence shown here is derived from an EMBL/GenBank/DDBJ whole genome shotgun (WGS) entry which is preliminary data.</text>
</comment>
<evidence type="ECO:0000313" key="2">
    <source>
        <dbReference type="Proteomes" id="UP000069620"/>
    </source>
</evidence>
<protein>
    <submittedName>
        <fullName evidence="1">Ribose-phosphate pyrophosphokinase</fullName>
    </submittedName>
</protein>
<sequence length="71" mass="8200">MHDARLRRAHVGEFGDIGECFVDCQEHVAGLDRVEHEMAVQPVRELMPNLGSRFWDGSDINLREARWLLLV</sequence>
<dbReference type="GO" id="GO:0016301">
    <property type="term" value="F:kinase activity"/>
    <property type="evidence" value="ECO:0007669"/>
    <property type="project" value="UniProtKB-KW"/>
</dbReference>
<keyword evidence="1" id="KW-0808">Transferase</keyword>
<proteinExistence type="predicted"/>
<gene>
    <name evidence="1" type="ORF">RMCB_1716</name>
</gene>
<evidence type="ECO:0000313" key="1">
    <source>
        <dbReference type="EMBL" id="GAS87620.1"/>
    </source>
</evidence>
<dbReference type="Proteomes" id="UP000069620">
    <property type="component" value="Unassembled WGS sequence"/>
</dbReference>
<dbReference type="EMBL" id="BCSX01000019">
    <property type="protein sequence ID" value="GAS87620.1"/>
    <property type="molecule type" value="Genomic_DNA"/>
</dbReference>
<keyword evidence="2" id="KW-1185">Reference proteome</keyword>
<accession>A0A117I4Z8</accession>
<reference evidence="2" key="2">
    <citation type="submission" date="2016-02" db="EMBL/GenBank/DDBJ databases">
        <title>Draft genome sequence of five rapidly growing Mycobacterium species.</title>
        <authorList>
            <person name="Katahira K."/>
            <person name="Gotou Y."/>
            <person name="Iida K."/>
            <person name="Ogura Y."/>
            <person name="Hayashi T."/>
        </authorList>
    </citation>
    <scope>NUCLEOTIDE SEQUENCE [LARGE SCALE GENOMIC DNA]</scope>
    <source>
        <strain evidence="2">JCM15654</strain>
    </source>
</reference>